<gene>
    <name evidence="5" type="ORF">MUN86_24845</name>
</gene>
<dbReference type="PANTHER" id="PTHR43792">
    <property type="entry name" value="GNAT FAMILY, PUTATIVE (AFU_ORTHOLOGUE AFUA_3G00765)-RELATED-RELATED"/>
    <property type="match status" value="1"/>
</dbReference>
<evidence type="ECO:0000313" key="5">
    <source>
        <dbReference type="EMBL" id="UOQ68936.1"/>
    </source>
</evidence>
<dbReference type="Pfam" id="PF13302">
    <property type="entry name" value="Acetyltransf_3"/>
    <property type="match status" value="1"/>
</dbReference>
<dbReference type="InterPro" id="IPR051531">
    <property type="entry name" value="N-acetyltransferase"/>
</dbReference>
<name>A0ABY4GDR4_9BACT</name>
<dbReference type="PROSITE" id="PS51186">
    <property type="entry name" value="GNAT"/>
    <property type="match status" value="1"/>
</dbReference>
<evidence type="ECO:0000313" key="6">
    <source>
        <dbReference type="Proteomes" id="UP000830401"/>
    </source>
</evidence>
<dbReference type="EMBL" id="CP095063">
    <property type="protein sequence ID" value="UOQ68936.1"/>
    <property type="molecule type" value="Genomic_DNA"/>
</dbReference>
<keyword evidence="1" id="KW-0808">Transferase</keyword>
<comment type="similarity">
    <text evidence="3">Belongs to the acetyltransferase family. RimJ subfamily.</text>
</comment>
<keyword evidence="6" id="KW-1185">Reference proteome</keyword>
<evidence type="ECO:0000259" key="4">
    <source>
        <dbReference type="PROSITE" id="PS51186"/>
    </source>
</evidence>
<dbReference type="InterPro" id="IPR000182">
    <property type="entry name" value="GNAT_dom"/>
</dbReference>
<sequence length="177" mass="20272">MDLYTIRLHLRELSLTDLEAVHHLHSLPEVDEFNTLGIPDSLAATEHLLAGWLVQQQASPRTSYIFYVQRVESKEFVGLLALNLGKANFKNGEVWYKLLPAHWGQGLTTEALTRLLDFGFNHLHLHRIEAGCAVENVASIRVLEKVGMTREGRKRQVLPIRGQWVDNYFFAILETDR</sequence>
<dbReference type="RefSeq" id="WP_245126620.1">
    <property type="nucleotide sequence ID" value="NZ_CP095063.1"/>
</dbReference>
<evidence type="ECO:0000256" key="2">
    <source>
        <dbReference type="ARBA" id="ARBA00023315"/>
    </source>
</evidence>
<feature type="domain" description="N-acetyltransferase" evidence="4">
    <location>
        <begin position="8"/>
        <end position="177"/>
    </location>
</feature>
<dbReference type="SUPFAM" id="SSF55729">
    <property type="entry name" value="Acyl-CoA N-acyltransferases (Nat)"/>
    <property type="match status" value="1"/>
</dbReference>
<dbReference type="Proteomes" id="UP000830401">
    <property type="component" value="Plasmid unnamed2"/>
</dbReference>
<keyword evidence="5" id="KW-0614">Plasmid</keyword>
<dbReference type="PANTHER" id="PTHR43792:SF8">
    <property type="entry name" value="[RIBOSOMAL PROTEIN US5]-ALANINE N-ACETYLTRANSFERASE"/>
    <property type="match status" value="1"/>
</dbReference>
<keyword evidence="2" id="KW-0012">Acyltransferase</keyword>
<organism evidence="5 6">
    <name type="scientific">Hymenobacter volaticus</name>
    <dbReference type="NCBI Taxonomy" id="2932254"/>
    <lineage>
        <taxon>Bacteria</taxon>
        <taxon>Pseudomonadati</taxon>
        <taxon>Bacteroidota</taxon>
        <taxon>Cytophagia</taxon>
        <taxon>Cytophagales</taxon>
        <taxon>Hymenobacteraceae</taxon>
        <taxon>Hymenobacter</taxon>
    </lineage>
</organism>
<dbReference type="Gene3D" id="3.40.630.30">
    <property type="match status" value="1"/>
</dbReference>
<evidence type="ECO:0000256" key="1">
    <source>
        <dbReference type="ARBA" id="ARBA00022679"/>
    </source>
</evidence>
<proteinExistence type="inferred from homology"/>
<reference evidence="5" key="1">
    <citation type="submission" date="2022-04" db="EMBL/GenBank/DDBJ databases">
        <title>Hymenobacter sp. isolated from the air.</title>
        <authorList>
            <person name="Won M."/>
            <person name="Lee C.-M."/>
            <person name="Woen H.-Y."/>
            <person name="Kwon S.-W."/>
        </authorList>
    </citation>
    <scope>NUCLEOTIDE SEQUENCE</scope>
    <source>
        <strain evidence="5">5420S-77</strain>
        <plasmid evidence="5">unnamed2</plasmid>
    </source>
</reference>
<accession>A0ABY4GDR4</accession>
<protein>
    <submittedName>
        <fullName evidence="5">GNAT family N-acetyltransferase</fullName>
    </submittedName>
</protein>
<dbReference type="InterPro" id="IPR016181">
    <property type="entry name" value="Acyl_CoA_acyltransferase"/>
</dbReference>
<evidence type="ECO:0000256" key="3">
    <source>
        <dbReference type="ARBA" id="ARBA00038502"/>
    </source>
</evidence>
<geneLocation type="plasmid" evidence="5 6">
    <name>unnamed2</name>
</geneLocation>